<sequence>MGQNGTEAAKDAAAMVLADDNFATLGHAVREGRGIYDNVRKFILFMLPTNGGEALVVFAAITFGLLLPMTAAQVLWINLVTSSTLGLALAFEPAEDDVMRRPPRAPGESLLSPIFVWRVVMVALLMAGASLGLFMWQIAHGASLESARTMAVSATVAAEMLYLLNSRHITRSALSLEGLFGNPMVLWAIAVCALLQLAYVYAPWLQKVFGSTPLTAAQWGWVAMSAVAVFAIAELEKFAQRRWRRPPRGAQ</sequence>
<dbReference type="EC" id="3.6.3.-" evidence="5"/>
<feature type="transmembrane region" description="Helical" evidence="3">
    <location>
        <begin position="42"/>
        <end position="67"/>
    </location>
</feature>
<accession>A0A645DFG0</accession>
<keyword evidence="3" id="KW-0472">Membrane</keyword>
<dbReference type="GO" id="GO:0005388">
    <property type="term" value="F:P-type calcium transporter activity"/>
    <property type="evidence" value="ECO:0007669"/>
    <property type="project" value="TreeGrafter"/>
</dbReference>
<evidence type="ECO:0000256" key="2">
    <source>
        <dbReference type="ARBA" id="ARBA00022842"/>
    </source>
</evidence>
<dbReference type="GO" id="GO:0005886">
    <property type="term" value="C:plasma membrane"/>
    <property type="evidence" value="ECO:0007669"/>
    <property type="project" value="TreeGrafter"/>
</dbReference>
<dbReference type="SUPFAM" id="SSF56784">
    <property type="entry name" value="HAD-like"/>
    <property type="match status" value="1"/>
</dbReference>
<gene>
    <name evidence="5" type="primary">ctpF_4</name>
    <name evidence="5" type="ORF">SDC9_135321</name>
</gene>
<feature type="transmembrane region" description="Helical" evidence="3">
    <location>
        <begin position="185"/>
        <end position="204"/>
    </location>
</feature>
<feature type="transmembrane region" description="Helical" evidence="3">
    <location>
        <begin position="216"/>
        <end position="235"/>
    </location>
</feature>
<dbReference type="InterPro" id="IPR023298">
    <property type="entry name" value="ATPase_P-typ_TM_dom_sf"/>
</dbReference>
<reference evidence="5" key="1">
    <citation type="submission" date="2019-08" db="EMBL/GenBank/DDBJ databases">
        <authorList>
            <person name="Kucharzyk K."/>
            <person name="Murdoch R.W."/>
            <person name="Higgins S."/>
            <person name="Loffler F."/>
        </authorList>
    </citation>
    <scope>NUCLEOTIDE SEQUENCE</scope>
</reference>
<comment type="caution">
    <text evidence="5">The sequence shown here is derived from an EMBL/GenBank/DDBJ whole genome shotgun (WGS) entry which is preliminary data.</text>
</comment>
<dbReference type="PANTHER" id="PTHR24093:SF506">
    <property type="entry name" value="CATION-TRANSPORTING ATPASE PMA1"/>
    <property type="match status" value="1"/>
</dbReference>
<evidence type="ECO:0000256" key="1">
    <source>
        <dbReference type="ARBA" id="ARBA00022723"/>
    </source>
</evidence>
<organism evidence="5">
    <name type="scientific">bioreactor metagenome</name>
    <dbReference type="NCBI Taxonomy" id="1076179"/>
    <lineage>
        <taxon>unclassified sequences</taxon>
        <taxon>metagenomes</taxon>
        <taxon>ecological metagenomes</taxon>
    </lineage>
</organism>
<evidence type="ECO:0000313" key="5">
    <source>
        <dbReference type="EMBL" id="MPM88220.1"/>
    </source>
</evidence>
<feature type="transmembrane region" description="Helical" evidence="3">
    <location>
        <begin position="73"/>
        <end position="94"/>
    </location>
</feature>
<keyword evidence="2" id="KW-0460">Magnesium</keyword>
<dbReference type="EMBL" id="VSSQ01035879">
    <property type="protein sequence ID" value="MPM88220.1"/>
    <property type="molecule type" value="Genomic_DNA"/>
</dbReference>
<dbReference type="AlphaFoldDB" id="A0A645DFG0"/>
<dbReference type="GO" id="GO:0046872">
    <property type="term" value="F:metal ion binding"/>
    <property type="evidence" value="ECO:0007669"/>
    <property type="project" value="UniProtKB-KW"/>
</dbReference>
<feature type="transmembrane region" description="Helical" evidence="3">
    <location>
        <begin position="147"/>
        <end position="164"/>
    </location>
</feature>
<evidence type="ECO:0000259" key="4">
    <source>
        <dbReference type="Pfam" id="PF00689"/>
    </source>
</evidence>
<dbReference type="InterPro" id="IPR036412">
    <property type="entry name" value="HAD-like_sf"/>
</dbReference>
<dbReference type="Pfam" id="PF00689">
    <property type="entry name" value="Cation_ATPase_C"/>
    <property type="match status" value="1"/>
</dbReference>
<feature type="transmembrane region" description="Helical" evidence="3">
    <location>
        <begin position="115"/>
        <end position="135"/>
    </location>
</feature>
<evidence type="ECO:0000256" key="3">
    <source>
        <dbReference type="SAM" id="Phobius"/>
    </source>
</evidence>
<proteinExistence type="predicted"/>
<dbReference type="SUPFAM" id="SSF81665">
    <property type="entry name" value="Calcium ATPase, transmembrane domain M"/>
    <property type="match status" value="1"/>
</dbReference>
<dbReference type="InterPro" id="IPR006068">
    <property type="entry name" value="ATPase_P-typ_cation-transptr_C"/>
</dbReference>
<dbReference type="Gene3D" id="1.20.1110.10">
    <property type="entry name" value="Calcium-transporting ATPase, transmembrane domain"/>
    <property type="match status" value="2"/>
</dbReference>
<keyword evidence="3" id="KW-1133">Transmembrane helix</keyword>
<dbReference type="GO" id="GO:0016787">
    <property type="term" value="F:hydrolase activity"/>
    <property type="evidence" value="ECO:0007669"/>
    <property type="project" value="UniProtKB-KW"/>
</dbReference>
<name>A0A645DFG0_9ZZZZ</name>
<dbReference type="PANTHER" id="PTHR24093">
    <property type="entry name" value="CATION TRANSPORTING ATPASE"/>
    <property type="match status" value="1"/>
</dbReference>
<keyword evidence="1" id="KW-0479">Metal-binding</keyword>
<protein>
    <submittedName>
        <fullName evidence="5">Putative cation-transporting ATPase F</fullName>
        <ecNumber evidence="5">3.6.3.-</ecNumber>
    </submittedName>
</protein>
<keyword evidence="3" id="KW-0812">Transmembrane</keyword>
<feature type="domain" description="Cation-transporting P-type ATPase C-terminal" evidence="4">
    <location>
        <begin position="67"/>
        <end position="238"/>
    </location>
</feature>
<keyword evidence="5" id="KW-0378">Hydrolase</keyword>